<comment type="caution">
    <text evidence="5">The sequence shown here is derived from an EMBL/GenBank/DDBJ whole genome shotgun (WGS) entry which is preliminary data.</text>
</comment>
<reference evidence="5" key="1">
    <citation type="submission" date="2022-11" db="EMBL/GenBank/DDBJ databases">
        <authorList>
            <person name="Morgan W.R."/>
            <person name="Tartar A."/>
        </authorList>
    </citation>
    <scope>NUCLEOTIDE SEQUENCE</scope>
    <source>
        <strain evidence="5">ARSEF 373</strain>
    </source>
</reference>
<dbReference type="PANTHER" id="PTHR13271:SF47">
    <property type="entry name" value="ACTIN-HISTIDINE N-METHYLTRANSFERASE"/>
    <property type="match status" value="1"/>
</dbReference>
<evidence type="ECO:0000313" key="5">
    <source>
        <dbReference type="EMBL" id="DBA04830.1"/>
    </source>
</evidence>
<evidence type="ECO:0000256" key="1">
    <source>
        <dbReference type="ARBA" id="ARBA00022603"/>
    </source>
</evidence>
<dbReference type="AlphaFoldDB" id="A0AAV2ZGJ4"/>
<comment type="catalytic activity">
    <reaction evidence="4">
        <text>L-histidyl-[protein] + S-adenosyl-L-methionine = N(tele)-methyl-L-histidyl-[protein] + S-adenosyl-L-homocysteine + H(+)</text>
        <dbReference type="Rhea" id="RHEA:19369"/>
        <dbReference type="Rhea" id="RHEA-COMP:9745"/>
        <dbReference type="Rhea" id="RHEA-COMP:11600"/>
        <dbReference type="ChEBI" id="CHEBI:15378"/>
        <dbReference type="ChEBI" id="CHEBI:16367"/>
        <dbReference type="ChEBI" id="CHEBI:29979"/>
        <dbReference type="ChEBI" id="CHEBI:57856"/>
        <dbReference type="ChEBI" id="CHEBI:59789"/>
        <dbReference type="EC" id="2.1.1.85"/>
    </reaction>
</comment>
<reference evidence="5" key="2">
    <citation type="journal article" date="2023" name="Microbiol Resour">
        <title>Decontamination and Annotation of the Draft Genome Sequence of the Oomycete Lagenidium giganteum ARSEF 373.</title>
        <authorList>
            <person name="Morgan W.R."/>
            <person name="Tartar A."/>
        </authorList>
    </citation>
    <scope>NUCLEOTIDE SEQUENCE</scope>
    <source>
        <strain evidence="5">ARSEF 373</strain>
    </source>
</reference>
<dbReference type="Proteomes" id="UP001146120">
    <property type="component" value="Unassembled WGS sequence"/>
</dbReference>
<evidence type="ECO:0000256" key="4">
    <source>
        <dbReference type="PROSITE-ProRule" id="PRU00898"/>
    </source>
</evidence>
<dbReference type="InterPro" id="IPR025785">
    <property type="entry name" value="SETD3"/>
</dbReference>
<gene>
    <name evidence="5" type="ORF">N0F65_004467</name>
</gene>
<comment type="similarity">
    <text evidence="4">Belongs to the class V-like SAM-binding methyltransferase superfamily. SETD3 actin-histidine methyltransferase family.</text>
</comment>
<dbReference type="InterPro" id="IPR050600">
    <property type="entry name" value="SETD3_SETD6_MTase"/>
</dbReference>
<keyword evidence="1 4" id="KW-0489">Methyltransferase</keyword>
<keyword evidence="6" id="KW-1185">Reference proteome</keyword>
<name>A0AAV2ZGJ4_9STRA</name>
<dbReference type="SUPFAM" id="SSF82199">
    <property type="entry name" value="SET domain"/>
    <property type="match status" value="1"/>
</dbReference>
<dbReference type="EMBL" id="DAKRPA010000005">
    <property type="protein sequence ID" value="DBA04830.1"/>
    <property type="molecule type" value="Genomic_DNA"/>
</dbReference>
<dbReference type="GO" id="GO:0032259">
    <property type="term" value="P:methylation"/>
    <property type="evidence" value="ECO:0007669"/>
    <property type="project" value="UniProtKB-KW"/>
</dbReference>
<dbReference type="Gene3D" id="3.90.1410.10">
    <property type="entry name" value="set domain protein methyltransferase, domain 1"/>
    <property type="match status" value="1"/>
</dbReference>
<dbReference type="GO" id="GO:0016279">
    <property type="term" value="F:protein-lysine N-methyltransferase activity"/>
    <property type="evidence" value="ECO:0007669"/>
    <property type="project" value="TreeGrafter"/>
</dbReference>
<dbReference type="PROSITE" id="PS51565">
    <property type="entry name" value="SAM_MT85_SETD3"/>
    <property type="match status" value="1"/>
</dbReference>
<evidence type="ECO:0000313" key="6">
    <source>
        <dbReference type="Proteomes" id="UP001146120"/>
    </source>
</evidence>
<organism evidence="5 6">
    <name type="scientific">Lagenidium giganteum</name>
    <dbReference type="NCBI Taxonomy" id="4803"/>
    <lineage>
        <taxon>Eukaryota</taxon>
        <taxon>Sar</taxon>
        <taxon>Stramenopiles</taxon>
        <taxon>Oomycota</taxon>
        <taxon>Peronosporomycetes</taxon>
        <taxon>Pythiales</taxon>
        <taxon>Pythiaceae</taxon>
    </lineage>
</organism>
<evidence type="ECO:0000256" key="2">
    <source>
        <dbReference type="ARBA" id="ARBA00022679"/>
    </source>
</evidence>
<dbReference type="InterPro" id="IPR046341">
    <property type="entry name" value="SET_dom_sf"/>
</dbReference>
<dbReference type="CDD" id="cd19176">
    <property type="entry name" value="SET_SETD3"/>
    <property type="match status" value="1"/>
</dbReference>
<keyword evidence="3 4" id="KW-0949">S-adenosyl-L-methionine</keyword>
<keyword evidence="2 4" id="KW-0808">Transferase</keyword>
<protein>
    <recommendedName>
        <fullName evidence="4">protein-histidine N-methyltransferase</fullName>
        <ecNumber evidence="4">2.1.1.85</ecNumber>
    </recommendedName>
</protein>
<proteinExistence type="inferred from homology"/>
<accession>A0AAV2ZGJ4</accession>
<dbReference type="GO" id="GO:0018064">
    <property type="term" value="F:protein-L-histidine N-tele-methyltransferase activity"/>
    <property type="evidence" value="ECO:0007669"/>
    <property type="project" value="UniProtKB-EC"/>
</dbReference>
<dbReference type="PANTHER" id="PTHR13271">
    <property type="entry name" value="UNCHARACTERIZED PUTATIVE METHYLTRANSFERASE"/>
    <property type="match status" value="1"/>
</dbReference>
<evidence type="ECO:0000256" key="3">
    <source>
        <dbReference type="ARBA" id="ARBA00022691"/>
    </source>
</evidence>
<dbReference type="EC" id="2.1.1.85" evidence="4"/>
<sequence>MTDKLRDLTASVACWDRNVLGNVRAALDEVARLRKKQASHAAYASGGSSEAALAAFAAWFQAETGANSPPLAIAMKHIDDVQGNGLVATQDIPAGQQFMAIPYRMVLGNSHEFAARTDSAADKRAWSLAARDPLLANMPSCLLALRVLAEACKKDKSYFHAYVAVLPSTFAIPLFYDADDFELLTGTDAFQPAVKLLYNSIKQFVYLHDFVRTQWSSGAPIPLTKFTIANYFWALGVALTRQNELRLQAADGASALGLIPGWDLCNHESSADGKITTFSDPHAQLVTCETMRAFRAGEQVRMFYGPRSNKQLLLYSGFVVEGNVHNRVPLAFSVDAASDPLAKIRQMVLSKAAPSPALTPGVVAIELDTNGAVVSNAMKRAVQVLCMEKNSLGTALRSVAAVVAEDRLFEVTKEEAATATQLIHESCVANSEHLQRKMAQSTSAAHVVVIKQFLAGQVAVLTTALNHQQVFES</sequence>
<dbReference type="InterPro" id="IPR044428">
    <property type="entry name" value="SETD3_SET"/>
</dbReference>